<reference evidence="2" key="1">
    <citation type="submission" date="2022-03" db="EMBL/GenBank/DDBJ databases">
        <title>Identification of a novel bacterium isolated from mangrove sediments.</title>
        <authorList>
            <person name="Pan X."/>
        </authorList>
    </citation>
    <scope>NUCLEOTIDE SEQUENCE</scope>
    <source>
        <strain evidence="2">B2580</strain>
    </source>
</reference>
<dbReference type="Pfam" id="PF13466">
    <property type="entry name" value="STAS_2"/>
    <property type="match status" value="1"/>
</dbReference>
<comment type="caution">
    <text evidence="2">The sequence shown here is derived from an EMBL/GenBank/DDBJ whole genome shotgun (WGS) entry which is preliminary data.</text>
</comment>
<evidence type="ECO:0000313" key="2">
    <source>
        <dbReference type="EMBL" id="MCJ2178850.1"/>
    </source>
</evidence>
<sequence length="86" mass="8936">MSSITLPARCDRAAAEAIWPEFVAALGNGALHIDGSAVEHVGQSMLQLLVSARRSGGGAEIQTSPALTEAARLTGLTSELFEESEL</sequence>
<accession>A0ABT0B1F8</accession>
<dbReference type="RefSeq" id="WP_243993271.1">
    <property type="nucleotide sequence ID" value="NZ_JALHLE010000011.1"/>
</dbReference>
<dbReference type="EMBL" id="JALHLE010000011">
    <property type="protein sequence ID" value="MCJ2178850.1"/>
    <property type="molecule type" value="Genomic_DNA"/>
</dbReference>
<feature type="domain" description="MlaB-like STAS" evidence="1">
    <location>
        <begin position="4"/>
        <end position="76"/>
    </location>
</feature>
<proteinExistence type="predicted"/>
<protein>
    <submittedName>
        <fullName evidence="2">STAS domain-containing protein</fullName>
    </submittedName>
</protein>
<organism evidence="2 3">
    <name type="scientific">Novosphingobium album</name>
    <name type="common">ex Hu et al. 2023</name>
    <dbReference type="NCBI Taxonomy" id="2930093"/>
    <lineage>
        <taxon>Bacteria</taxon>
        <taxon>Pseudomonadati</taxon>
        <taxon>Pseudomonadota</taxon>
        <taxon>Alphaproteobacteria</taxon>
        <taxon>Sphingomonadales</taxon>
        <taxon>Sphingomonadaceae</taxon>
        <taxon>Novosphingobium</taxon>
    </lineage>
</organism>
<name>A0ABT0B1F8_9SPHN</name>
<dbReference type="InterPro" id="IPR058548">
    <property type="entry name" value="MlaB-like_STAS"/>
</dbReference>
<gene>
    <name evidence="2" type="ORF">MTR64_09770</name>
</gene>
<keyword evidence="3" id="KW-1185">Reference proteome</keyword>
<evidence type="ECO:0000313" key="3">
    <source>
        <dbReference type="Proteomes" id="UP001162880"/>
    </source>
</evidence>
<dbReference type="Proteomes" id="UP001162880">
    <property type="component" value="Unassembled WGS sequence"/>
</dbReference>
<evidence type="ECO:0000259" key="1">
    <source>
        <dbReference type="Pfam" id="PF13466"/>
    </source>
</evidence>